<evidence type="ECO:0000313" key="2">
    <source>
        <dbReference type="EMBL" id="MBW0524685.1"/>
    </source>
</evidence>
<evidence type="ECO:0000259" key="1">
    <source>
        <dbReference type="PROSITE" id="PS50013"/>
    </source>
</evidence>
<dbReference type="PROSITE" id="PS50013">
    <property type="entry name" value="CHROMO_2"/>
    <property type="match status" value="1"/>
</dbReference>
<protein>
    <recommendedName>
        <fullName evidence="1">Chromo domain-containing protein</fullName>
    </recommendedName>
</protein>
<organism evidence="2 3">
    <name type="scientific">Austropuccinia psidii MF-1</name>
    <dbReference type="NCBI Taxonomy" id="1389203"/>
    <lineage>
        <taxon>Eukaryota</taxon>
        <taxon>Fungi</taxon>
        <taxon>Dikarya</taxon>
        <taxon>Basidiomycota</taxon>
        <taxon>Pucciniomycotina</taxon>
        <taxon>Pucciniomycetes</taxon>
        <taxon>Pucciniales</taxon>
        <taxon>Sphaerophragmiaceae</taxon>
        <taxon>Austropuccinia</taxon>
    </lineage>
</organism>
<dbReference type="InterPro" id="IPR036397">
    <property type="entry name" value="RNaseH_sf"/>
</dbReference>
<dbReference type="AlphaFoldDB" id="A0A9Q3EKF7"/>
<dbReference type="Pfam" id="PF24626">
    <property type="entry name" value="SH3_Tf2-1"/>
    <property type="match status" value="1"/>
</dbReference>
<sequence>MIQTLEDMIRRFCAYGLEFKDSDGFTHDWCTLIPALEVAYKTSIHSSTGKTPAMLEKGLNPRLPYDTLKKDLVDIHPKASSFKLMLDKARHHANRFMQDSFKYAKERWDKSHKPPDVKIGDLVLVTTLNLNNIKGPKKLKDYFAGPFMINALHGPNAVQLELTGELMNKHPTFPVSLIKPYISSDKELFPLRNKPPLEIPPLEEGEKKKIVKVLRERRTRNKKEREYLVRYRNTAQEDVWLLEKDITNAEKLLRRFRHERKPEK</sequence>
<dbReference type="InterPro" id="IPR016197">
    <property type="entry name" value="Chromo-like_dom_sf"/>
</dbReference>
<comment type="caution">
    <text evidence="2">The sequence shown here is derived from an EMBL/GenBank/DDBJ whole genome shotgun (WGS) entry which is preliminary data.</text>
</comment>
<dbReference type="SUPFAM" id="SSF54160">
    <property type="entry name" value="Chromo domain-like"/>
    <property type="match status" value="1"/>
</dbReference>
<evidence type="ECO:0000313" key="3">
    <source>
        <dbReference type="Proteomes" id="UP000765509"/>
    </source>
</evidence>
<dbReference type="Proteomes" id="UP000765509">
    <property type="component" value="Unassembled WGS sequence"/>
</dbReference>
<reference evidence="2" key="1">
    <citation type="submission" date="2021-03" db="EMBL/GenBank/DDBJ databases">
        <title>Draft genome sequence of rust myrtle Austropuccinia psidii MF-1, a brazilian biotype.</title>
        <authorList>
            <person name="Quecine M.C."/>
            <person name="Pachon D.M.R."/>
            <person name="Bonatelli M.L."/>
            <person name="Correr F.H."/>
            <person name="Franceschini L.M."/>
            <person name="Leite T.F."/>
            <person name="Margarido G.R.A."/>
            <person name="Almeida C.A."/>
            <person name="Ferrarezi J.A."/>
            <person name="Labate C.A."/>
        </authorList>
    </citation>
    <scope>NUCLEOTIDE SEQUENCE</scope>
    <source>
        <strain evidence="2">MF-1</strain>
    </source>
</reference>
<dbReference type="EMBL" id="AVOT02031222">
    <property type="protein sequence ID" value="MBW0524685.1"/>
    <property type="molecule type" value="Genomic_DNA"/>
</dbReference>
<dbReference type="Gene3D" id="2.40.50.40">
    <property type="match status" value="1"/>
</dbReference>
<dbReference type="Gene3D" id="3.30.420.10">
    <property type="entry name" value="Ribonuclease H-like superfamily/Ribonuclease H"/>
    <property type="match status" value="1"/>
</dbReference>
<gene>
    <name evidence="2" type="ORF">O181_064400</name>
</gene>
<dbReference type="GO" id="GO:0006338">
    <property type="term" value="P:chromatin remodeling"/>
    <property type="evidence" value="ECO:0007669"/>
    <property type="project" value="UniProtKB-ARBA"/>
</dbReference>
<keyword evidence="3" id="KW-1185">Reference proteome</keyword>
<feature type="domain" description="Chromo" evidence="1">
    <location>
        <begin position="208"/>
        <end position="264"/>
    </location>
</feature>
<dbReference type="InterPro" id="IPR000953">
    <property type="entry name" value="Chromo/chromo_shadow_dom"/>
</dbReference>
<accession>A0A9Q3EKF7</accession>
<dbReference type="InterPro" id="IPR056924">
    <property type="entry name" value="SH3_Tf2-1"/>
</dbReference>
<proteinExistence type="predicted"/>
<name>A0A9Q3EKF7_9BASI</name>
<dbReference type="GO" id="GO:0003676">
    <property type="term" value="F:nucleic acid binding"/>
    <property type="evidence" value="ECO:0007669"/>
    <property type="project" value="InterPro"/>
</dbReference>